<accession>A0A8G1ZE44</accession>
<dbReference type="RefSeq" id="WP_129927692.1">
    <property type="nucleotide sequence ID" value="NZ_SEOO01000068.1"/>
</dbReference>
<reference evidence="1 2" key="1">
    <citation type="submission" date="2019-02" db="EMBL/GenBank/DDBJ databases">
        <authorList>
            <person name="Feng G."/>
        </authorList>
    </citation>
    <scope>NUCLEOTIDE SEQUENCE [LARGE SCALE GENOMIC DNA]</scope>
    <source>
        <strain evidence="1 2">CCTCC AB 2011146</strain>
    </source>
</reference>
<sequence>MGFNLRNGISFCRVGDRIIFLDIVADRYFCLSPDAEHSFRALAEGGAPPPDDLHLQGLLTRGLLMASAAPEAPAACRPIVMPRTSILDLDLPRPAFAGTTSALCCLAASRVRLKMAGLSRTLSWLSTRKSRLPASRALSEGQVERIMAGFISAARLASQIDLCLANSIAVASRMIAKGMRYSATIWMRGGRQSG</sequence>
<organism evidence="1 2">
    <name type="scientific">Sphingobium cupriresistens</name>
    <dbReference type="NCBI Taxonomy" id="1132417"/>
    <lineage>
        <taxon>Bacteria</taxon>
        <taxon>Pseudomonadati</taxon>
        <taxon>Pseudomonadota</taxon>
        <taxon>Alphaproteobacteria</taxon>
        <taxon>Sphingomonadales</taxon>
        <taxon>Sphingomonadaceae</taxon>
        <taxon>Sphingobium</taxon>
    </lineage>
</organism>
<gene>
    <name evidence="1" type="ORF">EWH12_20710</name>
</gene>
<evidence type="ECO:0000313" key="2">
    <source>
        <dbReference type="Proteomes" id="UP000291572"/>
    </source>
</evidence>
<dbReference type="Proteomes" id="UP000291572">
    <property type="component" value="Unassembled WGS sequence"/>
</dbReference>
<protein>
    <submittedName>
        <fullName evidence="1">Uncharacterized protein</fullName>
    </submittedName>
</protein>
<evidence type="ECO:0000313" key="1">
    <source>
        <dbReference type="EMBL" id="RYM05858.1"/>
    </source>
</evidence>
<comment type="caution">
    <text evidence="1">The sequence shown here is derived from an EMBL/GenBank/DDBJ whole genome shotgun (WGS) entry which is preliminary data.</text>
</comment>
<name>A0A8G1ZE44_9SPHN</name>
<dbReference type="AlphaFoldDB" id="A0A8G1ZE44"/>
<dbReference type="EMBL" id="SEOO01000068">
    <property type="protein sequence ID" value="RYM05858.1"/>
    <property type="molecule type" value="Genomic_DNA"/>
</dbReference>
<dbReference type="OrthoDB" id="119963at2"/>
<proteinExistence type="predicted"/>